<sequence length="295" mass="31766">LTEKGFVTLLWDPSFRIPREYPLSVPTIDPASSVFVRFDSAGRTLAIGRRSPSGYLVYLGDPTNLGPEPGLISDSRIAWHATKIGALAWVAVRDDGKLELRTGSVNPLTGDLMDETLITTLEAPTRVVRWDSAGFILDDGREIHSLDPAGRTLWSREGSMPSVTPSLVVAAVPDEASDTTRWEVIDRASGDPVELDVAGSPDNATIVTSRELDIVAAISGNDTRSTLTVGGPDLVAKRIVQVDADVTPIGFTTGNTYMIFEANGTNDLIFVNWRTGATQSLDIPDIYEVLALDLS</sequence>
<organism evidence="1">
    <name type="scientific">hydrothermal vent metagenome</name>
    <dbReference type="NCBI Taxonomy" id="652676"/>
    <lineage>
        <taxon>unclassified sequences</taxon>
        <taxon>metagenomes</taxon>
        <taxon>ecological metagenomes</taxon>
    </lineage>
</organism>
<accession>A0A3B0T009</accession>
<evidence type="ECO:0008006" key="2">
    <source>
        <dbReference type="Google" id="ProtNLM"/>
    </source>
</evidence>
<dbReference type="AlphaFoldDB" id="A0A3B0T009"/>
<gene>
    <name evidence="1" type="ORF">MNBD_ACTINO01-1125</name>
</gene>
<evidence type="ECO:0000313" key="1">
    <source>
        <dbReference type="EMBL" id="VAW06677.1"/>
    </source>
</evidence>
<reference evidence="1" key="1">
    <citation type="submission" date="2018-06" db="EMBL/GenBank/DDBJ databases">
        <authorList>
            <person name="Zhirakovskaya E."/>
        </authorList>
    </citation>
    <scope>NUCLEOTIDE SEQUENCE</scope>
</reference>
<feature type="non-terminal residue" evidence="1">
    <location>
        <position position="1"/>
    </location>
</feature>
<proteinExistence type="predicted"/>
<dbReference type="EMBL" id="UOEI01000485">
    <property type="protein sequence ID" value="VAW06677.1"/>
    <property type="molecule type" value="Genomic_DNA"/>
</dbReference>
<protein>
    <recommendedName>
        <fullName evidence="2">Lipoprotein LpqB beta-propeller domain-containing protein</fullName>
    </recommendedName>
</protein>
<name>A0A3B0T009_9ZZZZ</name>